<evidence type="ECO:0000256" key="8">
    <source>
        <dbReference type="ARBA" id="ARBA00022759"/>
    </source>
</evidence>
<dbReference type="AlphaFoldDB" id="A0A9P5SYG4"/>
<comment type="similarity">
    <text evidence="3">Belongs to the RNase Z family.</text>
</comment>
<evidence type="ECO:0000256" key="3">
    <source>
        <dbReference type="ARBA" id="ARBA00007823"/>
    </source>
</evidence>
<evidence type="ECO:0000256" key="4">
    <source>
        <dbReference type="ARBA" id="ARBA00012477"/>
    </source>
</evidence>
<evidence type="ECO:0000256" key="9">
    <source>
        <dbReference type="ARBA" id="ARBA00022801"/>
    </source>
</evidence>
<gene>
    <name evidence="14" type="primary">ELAC2</name>
    <name evidence="14" type="ORF">BG006_003559</name>
</gene>
<dbReference type="PANTHER" id="PTHR12553">
    <property type="entry name" value="ZINC PHOSPHODIESTERASE ELAC PROTEIN 2"/>
    <property type="match status" value="1"/>
</dbReference>
<keyword evidence="15" id="KW-1185">Reference proteome</keyword>
<dbReference type="Proteomes" id="UP000696485">
    <property type="component" value="Unassembled WGS sequence"/>
</dbReference>
<dbReference type="InterPro" id="IPR001279">
    <property type="entry name" value="Metallo-B-lactamas"/>
</dbReference>
<sequence>MRAYLQVLSTGTADCPPSVILHFDQKRYMINCGEGIQRLCTENKVRLTKLQTLMLTRTHWDCTGGLPGIVLLMCDLRMRHITVMGPQNLTHNLLASRHFLYRNTTHLETIEFGGDMADEGPMYDVDGDHPSKGTRTHFQDEHIRITSVIVHPVTTAPPPPLTNEDRRNSRIRQQQLGAMFTLRTLPPASWASKPPKPEHPQKHKHSHHQPCVSQEQQAQASQRALEGLENMIQGGHPDLPPTQPNPTAITYICQAPDYQGKFDKAAALALGVTPGPLFRELLSGNPVTSTTTGNLVYPEQVITGARPGRIFVVVDCPSVSYISNLVRSTEFTKFYCTKDSTTLNKVECIVHMAGQAVMIHPQYRAWMQRFGDETQHLVAHSDYCGQGFVFPSQALCSLKLSKLSNTIFPVPYYDNAPAHVLRTEDGNQQGLTKVQRAENGIMFMLEPTVGLDRAEVVEPTELPKDFAELERYNPVFLQDYSGRADKVLRDIAQDPETEQEFPGKDVVLTALGTGSSKPSKYRNVSATVLDIPGRGSILLDVGEGNYGQMFRHFGGKRRSAEQKDSVDDRLRQLKGIFISHLHADHHLGIVTVIDQWTKLRNETHSNDLLYLIAPEKFHVFLTEISQTQDFGYQHVRFIDSSDLIHPSLPSPPQSPSSSQSLTHLASFQSLTGFSAISTVVMIHCNNAFGICLTHADGWKLVYSGDSRPSQDLVLAGKGATVLLHEATFEDDMVDEAIKKRHSTTKEAIEVGEAMDARAVLLTHFSQRYPKIPRFEQRKDRTIEIGICFDLMSVRFGEIRTLKKFLPALEALYTSGSEEGSDDAGDVEEME</sequence>
<dbReference type="GO" id="GO:1990180">
    <property type="term" value="P:mitochondrial tRNA 3'-end processing"/>
    <property type="evidence" value="ECO:0007669"/>
    <property type="project" value="TreeGrafter"/>
</dbReference>
<comment type="cofactor">
    <cofactor evidence="2">
        <name>Zn(2+)</name>
        <dbReference type="ChEBI" id="CHEBI:29105"/>
    </cofactor>
</comment>
<comment type="caution">
    <text evidence="14">The sequence shown here is derived from an EMBL/GenBank/DDBJ whole genome shotgun (WGS) entry which is preliminary data.</text>
</comment>
<dbReference type="Pfam" id="PF12706">
    <property type="entry name" value="Lactamase_B_2"/>
    <property type="match status" value="1"/>
</dbReference>
<evidence type="ECO:0000256" key="6">
    <source>
        <dbReference type="ARBA" id="ARBA00022722"/>
    </source>
</evidence>
<name>A0A9P5SYG4_9FUNG</name>
<feature type="domain" description="Metallo-beta-lactamase" evidence="12">
    <location>
        <begin position="537"/>
        <end position="764"/>
    </location>
</feature>
<dbReference type="InterPro" id="IPR047151">
    <property type="entry name" value="RNZ2-like"/>
</dbReference>
<evidence type="ECO:0000256" key="10">
    <source>
        <dbReference type="ARBA" id="ARBA00022833"/>
    </source>
</evidence>
<dbReference type="PANTHER" id="PTHR12553:SF49">
    <property type="entry name" value="ZINC PHOSPHODIESTERASE ELAC PROTEIN 2"/>
    <property type="match status" value="1"/>
</dbReference>
<evidence type="ECO:0000313" key="14">
    <source>
        <dbReference type="EMBL" id="KAF9338391.1"/>
    </source>
</evidence>
<keyword evidence="6" id="KW-0540">Nuclease</keyword>
<evidence type="ECO:0000313" key="15">
    <source>
        <dbReference type="Proteomes" id="UP000696485"/>
    </source>
</evidence>
<feature type="domain" description="tRNase Z endonuclease" evidence="13">
    <location>
        <begin position="6"/>
        <end position="65"/>
    </location>
</feature>
<evidence type="ECO:0000256" key="11">
    <source>
        <dbReference type="SAM" id="MobiDB-lite"/>
    </source>
</evidence>
<keyword evidence="5" id="KW-0819">tRNA processing</keyword>
<dbReference type="SUPFAM" id="SSF56281">
    <property type="entry name" value="Metallo-hydrolase/oxidoreductase"/>
    <property type="match status" value="2"/>
</dbReference>
<dbReference type="InterPro" id="IPR036866">
    <property type="entry name" value="RibonucZ/Hydroxyglut_hydro"/>
</dbReference>
<evidence type="ECO:0000256" key="7">
    <source>
        <dbReference type="ARBA" id="ARBA00022723"/>
    </source>
</evidence>
<evidence type="ECO:0000259" key="13">
    <source>
        <dbReference type="Pfam" id="PF13691"/>
    </source>
</evidence>
<evidence type="ECO:0000256" key="2">
    <source>
        <dbReference type="ARBA" id="ARBA00001947"/>
    </source>
</evidence>
<dbReference type="Gene3D" id="3.60.15.10">
    <property type="entry name" value="Ribonuclease Z/Hydroxyacylglutathione hydrolase-like"/>
    <property type="match status" value="2"/>
</dbReference>
<evidence type="ECO:0000259" key="12">
    <source>
        <dbReference type="Pfam" id="PF12706"/>
    </source>
</evidence>
<dbReference type="EC" id="3.1.26.11" evidence="4"/>
<dbReference type="GO" id="GO:0005739">
    <property type="term" value="C:mitochondrion"/>
    <property type="evidence" value="ECO:0007669"/>
    <property type="project" value="TreeGrafter"/>
</dbReference>
<dbReference type="InterPro" id="IPR027794">
    <property type="entry name" value="tRNase_Z_dom"/>
</dbReference>
<organism evidence="14 15">
    <name type="scientific">Podila minutissima</name>
    <dbReference type="NCBI Taxonomy" id="64525"/>
    <lineage>
        <taxon>Eukaryota</taxon>
        <taxon>Fungi</taxon>
        <taxon>Fungi incertae sedis</taxon>
        <taxon>Mucoromycota</taxon>
        <taxon>Mortierellomycotina</taxon>
        <taxon>Mortierellomycetes</taxon>
        <taxon>Mortierellales</taxon>
        <taxon>Mortierellaceae</taxon>
        <taxon>Podila</taxon>
    </lineage>
</organism>
<evidence type="ECO:0000256" key="5">
    <source>
        <dbReference type="ARBA" id="ARBA00022694"/>
    </source>
</evidence>
<reference evidence="14" key="1">
    <citation type="journal article" date="2020" name="Fungal Divers.">
        <title>Resolving the Mortierellaceae phylogeny through synthesis of multi-gene phylogenetics and phylogenomics.</title>
        <authorList>
            <person name="Vandepol N."/>
            <person name="Liber J."/>
            <person name="Desiro A."/>
            <person name="Na H."/>
            <person name="Kennedy M."/>
            <person name="Barry K."/>
            <person name="Grigoriev I.V."/>
            <person name="Miller A.N."/>
            <person name="O'Donnell K."/>
            <person name="Stajich J.E."/>
            <person name="Bonito G."/>
        </authorList>
    </citation>
    <scope>NUCLEOTIDE SEQUENCE</scope>
    <source>
        <strain evidence="14">NVP1</strain>
    </source>
</reference>
<keyword evidence="7" id="KW-0479">Metal-binding</keyword>
<dbReference type="CDD" id="cd07718">
    <property type="entry name" value="RNaseZ_ELAC1_ELAC2-C-term-like_MBL-fold"/>
    <property type="match status" value="1"/>
</dbReference>
<feature type="region of interest" description="Disordered" evidence="11">
    <location>
        <begin position="182"/>
        <end position="222"/>
    </location>
</feature>
<keyword evidence="9" id="KW-0378">Hydrolase</keyword>
<dbReference type="GO" id="GO:0046872">
    <property type="term" value="F:metal ion binding"/>
    <property type="evidence" value="ECO:0007669"/>
    <property type="project" value="UniProtKB-KW"/>
</dbReference>
<keyword evidence="8" id="KW-0255">Endonuclease</keyword>
<protein>
    <recommendedName>
        <fullName evidence="4">ribonuclease Z</fullName>
        <ecNumber evidence="4">3.1.26.11</ecNumber>
    </recommendedName>
</protein>
<proteinExistence type="inferred from homology"/>
<dbReference type="Pfam" id="PF13691">
    <property type="entry name" value="Lactamase_B_4"/>
    <property type="match status" value="1"/>
</dbReference>
<dbReference type="EMBL" id="JAAAUY010000002">
    <property type="protein sequence ID" value="KAF9338391.1"/>
    <property type="molecule type" value="Genomic_DNA"/>
</dbReference>
<comment type="catalytic activity">
    <reaction evidence="1">
        <text>Endonucleolytic cleavage of RNA, removing extra 3' nucleotides from tRNA precursor, generating 3' termini of tRNAs. A 3'-hydroxy group is left at the tRNA terminus and a 5'-phosphoryl group is left at the trailer molecule.</text>
        <dbReference type="EC" id="3.1.26.11"/>
    </reaction>
</comment>
<dbReference type="GO" id="GO:0042781">
    <property type="term" value="F:3'-tRNA processing endoribonuclease activity"/>
    <property type="evidence" value="ECO:0007669"/>
    <property type="project" value="UniProtKB-EC"/>
</dbReference>
<accession>A0A9P5SYG4</accession>
<evidence type="ECO:0000256" key="1">
    <source>
        <dbReference type="ARBA" id="ARBA00000402"/>
    </source>
</evidence>
<keyword evidence="10" id="KW-0862">Zinc</keyword>
<feature type="compositionally biased region" description="Low complexity" evidence="11">
    <location>
        <begin position="209"/>
        <end position="222"/>
    </location>
</feature>